<evidence type="ECO:0000256" key="2">
    <source>
        <dbReference type="ARBA" id="ARBA00004555"/>
    </source>
</evidence>
<keyword evidence="4" id="KW-0813">Transport</keyword>
<dbReference type="OrthoDB" id="302453at2759"/>
<comment type="caution">
    <text evidence="11">The sequence shown here is derived from an EMBL/GenBank/DDBJ whole genome shotgun (WGS) entry which is preliminary data.</text>
</comment>
<dbReference type="Proteomes" id="UP000770717">
    <property type="component" value="Unassembled WGS sequence"/>
</dbReference>
<dbReference type="GO" id="GO:0030659">
    <property type="term" value="C:cytoplasmic vesicle membrane"/>
    <property type="evidence" value="ECO:0007669"/>
    <property type="project" value="UniProtKB-SubCell"/>
</dbReference>
<evidence type="ECO:0000256" key="7">
    <source>
        <dbReference type="ARBA" id="ARBA00023136"/>
    </source>
</evidence>
<keyword evidence="8" id="KW-0968">Cytoplasmic vesicle</keyword>
<dbReference type="Pfam" id="PF24080">
    <property type="entry name" value="AP3B1_C_2"/>
    <property type="match status" value="1"/>
</dbReference>
<feature type="compositionally biased region" description="Low complexity" evidence="9">
    <location>
        <begin position="328"/>
        <end position="347"/>
    </location>
</feature>
<protein>
    <recommendedName>
        <fullName evidence="10">AP-3 complex subunit beta C-terminal domain-containing protein</fullName>
    </recommendedName>
</protein>
<evidence type="ECO:0000256" key="6">
    <source>
        <dbReference type="ARBA" id="ARBA00023034"/>
    </source>
</evidence>
<dbReference type="GO" id="GO:0006886">
    <property type="term" value="P:intracellular protein transport"/>
    <property type="evidence" value="ECO:0007669"/>
    <property type="project" value="InterPro"/>
</dbReference>
<evidence type="ECO:0000256" key="8">
    <source>
        <dbReference type="ARBA" id="ARBA00023329"/>
    </source>
</evidence>
<sequence>MQHFFLQCFQPHLQQSLLPETYVKSQDKQFAAATIQAIGRCATNISAVTDTCLNGLVYLLSNRDDVVVAESVVVIKNLLQTQSSQHSEIIKHMAKLLEKITVPMARASILWLIGEYCERVPKIAPDVLRKMAKSFTNEDDLVKLQILNLAAKLYLTNSKQTKLLTQYILNLGKYDQNYDIRDRTRFVRQLIVPNEKSGALSKYAKRIFLAQKPAPVLESPFKDRDRFQLGTLSHTLNAKASAYLELSDWPEVAPDPSVRNVEVAEAVCEESSSEEDSDDQEDSNSEESESSSSSEGDKSSREKYPKKGKKDRNESESEDEKNGNSLQSDSSSSSSSKESSESDSSSESGEDSELEPEAPRNMAKSKKAEVKPAKERKAAVKKDVSLLDLDDFNDVSTLSTPVALSTPGILSPSLISDLQGLSLSTSSPVINICMPSFVPSKSHELLHRMSGKGLSAQYHFPRQPCIFGAQMVSVQIIFNNSSDKEIEDIHIEEKKSDLNLHLFSPIDSLEPEGSITVSMGIDFCDSTQTASFQLCTKEDKFSVGIQPPPGELLSPVTMSETDFKKEQAKLTGMNESSSTITVSPHNSIPQVVVQKFLAAANFGVVPSGQDNVHRFAAKTVHSGSLMLVTVELKEGSTAQLIINTEKTVIGSVLLRELKPVLSQG</sequence>
<dbReference type="SMART" id="SM01355">
    <property type="entry name" value="AP3B1_C"/>
    <property type="match status" value="1"/>
</dbReference>
<dbReference type="EMBL" id="WNTK01000003">
    <property type="protein sequence ID" value="KAG9488139.1"/>
    <property type="molecule type" value="Genomic_DNA"/>
</dbReference>
<keyword evidence="6" id="KW-0333">Golgi apparatus</keyword>
<evidence type="ECO:0000256" key="1">
    <source>
        <dbReference type="ARBA" id="ARBA00004180"/>
    </source>
</evidence>
<comment type="subcellular location">
    <subcellularLocation>
        <location evidence="1">Cytoplasmic vesicle membrane</location>
        <topology evidence="1">Peripheral membrane protein</topology>
        <orientation evidence="1">Cytoplasmic side</orientation>
    </subcellularLocation>
    <subcellularLocation>
        <location evidence="2">Golgi apparatus</location>
    </subcellularLocation>
</comment>
<dbReference type="InterPro" id="IPR029390">
    <property type="entry name" value="AP3B_C"/>
</dbReference>
<keyword evidence="12" id="KW-1185">Reference proteome</keyword>
<feature type="domain" description="AP-3 complex subunit beta C-terminal" evidence="10">
    <location>
        <begin position="380"/>
        <end position="528"/>
    </location>
</feature>
<keyword evidence="7" id="KW-0472">Membrane</keyword>
<name>A0A8J6FIE4_ELECQ</name>
<dbReference type="InterPro" id="IPR002553">
    <property type="entry name" value="Clathrin/coatomer_adapt-like_N"/>
</dbReference>
<evidence type="ECO:0000313" key="12">
    <source>
        <dbReference type="Proteomes" id="UP000770717"/>
    </source>
</evidence>
<organism evidence="11 12">
    <name type="scientific">Eleutherodactylus coqui</name>
    <name type="common">Puerto Rican coqui</name>
    <dbReference type="NCBI Taxonomy" id="57060"/>
    <lineage>
        <taxon>Eukaryota</taxon>
        <taxon>Metazoa</taxon>
        <taxon>Chordata</taxon>
        <taxon>Craniata</taxon>
        <taxon>Vertebrata</taxon>
        <taxon>Euteleostomi</taxon>
        <taxon>Amphibia</taxon>
        <taxon>Batrachia</taxon>
        <taxon>Anura</taxon>
        <taxon>Neobatrachia</taxon>
        <taxon>Hyloidea</taxon>
        <taxon>Eleutherodactylidae</taxon>
        <taxon>Eleutherodactylinae</taxon>
        <taxon>Eleutherodactylus</taxon>
        <taxon>Eleutherodactylus</taxon>
    </lineage>
</organism>
<dbReference type="GO" id="GO:0016192">
    <property type="term" value="P:vesicle-mediated transport"/>
    <property type="evidence" value="ECO:0007669"/>
    <property type="project" value="InterPro"/>
</dbReference>
<dbReference type="GO" id="GO:0030117">
    <property type="term" value="C:membrane coat"/>
    <property type="evidence" value="ECO:0007669"/>
    <property type="project" value="InterPro"/>
</dbReference>
<dbReference type="AlphaFoldDB" id="A0A8J6FIE4"/>
<dbReference type="InterPro" id="IPR056314">
    <property type="entry name" value="AP3B1/2_C"/>
</dbReference>
<comment type="similarity">
    <text evidence="3">Belongs to the adaptor complexes large subunit family.</text>
</comment>
<evidence type="ECO:0000313" key="11">
    <source>
        <dbReference type="EMBL" id="KAG9488139.1"/>
    </source>
</evidence>
<accession>A0A8J6FIE4</accession>
<feature type="region of interest" description="Disordered" evidence="9">
    <location>
        <begin position="264"/>
        <end position="380"/>
    </location>
</feature>
<gene>
    <name evidence="11" type="ORF">GDO78_007764</name>
</gene>
<evidence type="ECO:0000259" key="10">
    <source>
        <dbReference type="SMART" id="SM01355"/>
    </source>
</evidence>
<keyword evidence="5" id="KW-0653">Protein transport</keyword>
<dbReference type="SUPFAM" id="SSF48371">
    <property type="entry name" value="ARM repeat"/>
    <property type="match status" value="1"/>
</dbReference>
<feature type="compositionally biased region" description="Basic and acidic residues" evidence="9">
    <location>
        <begin position="366"/>
        <end position="380"/>
    </location>
</feature>
<dbReference type="Gene3D" id="1.25.10.10">
    <property type="entry name" value="Leucine-rich Repeat Variant"/>
    <property type="match status" value="1"/>
</dbReference>
<feature type="compositionally biased region" description="Acidic residues" evidence="9">
    <location>
        <begin position="267"/>
        <end position="289"/>
    </location>
</feature>
<dbReference type="Pfam" id="PF01602">
    <property type="entry name" value="Adaptin_N"/>
    <property type="match status" value="1"/>
</dbReference>
<proteinExistence type="inferred from homology"/>
<dbReference type="InterPro" id="IPR016024">
    <property type="entry name" value="ARM-type_fold"/>
</dbReference>
<dbReference type="InterPro" id="IPR011989">
    <property type="entry name" value="ARM-like"/>
</dbReference>
<dbReference type="InterPro" id="IPR026739">
    <property type="entry name" value="AP_beta"/>
</dbReference>
<dbReference type="Pfam" id="PF14796">
    <property type="entry name" value="AP3B1_C"/>
    <property type="match status" value="1"/>
</dbReference>
<evidence type="ECO:0000256" key="9">
    <source>
        <dbReference type="SAM" id="MobiDB-lite"/>
    </source>
</evidence>
<feature type="compositionally biased region" description="Basic and acidic residues" evidence="9">
    <location>
        <begin position="295"/>
        <end position="315"/>
    </location>
</feature>
<dbReference type="GO" id="GO:0005794">
    <property type="term" value="C:Golgi apparatus"/>
    <property type="evidence" value="ECO:0007669"/>
    <property type="project" value="UniProtKB-SubCell"/>
</dbReference>
<evidence type="ECO:0000256" key="4">
    <source>
        <dbReference type="ARBA" id="ARBA00022448"/>
    </source>
</evidence>
<dbReference type="PANTHER" id="PTHR11134">
    <property type="entry name" value="ADAPTOR COMPLEX SUBUNIT BETA FAMILY MEMBER"/>
    <property type="match status" value="1"/>
</dbReference>
<evidence type="ECO:0000256" key="5">
    <source>
        <dbReference type="ARBA" id="ARBA00022927"/>
    </source>
</evidence>
<evidence type="ECO:0000256" key="3">
    <source>
        <dbReference type="ARBA" id="ARBA00006613"/>
    </source>
</evidence>
<reference evidence="11" key="1">
    <citation type="thesis" date="2020" institute="ProQuest LLC" country="789 East Eisenhower Parkway, Ann Arbor, MI, USA">
        <title>Comparative Genomics and Chromosome Evolution.</title>
        <authorList>
            <person name="Mudd A.B."/>
        </authorList>
    </citation>
    <scope>NUCLEOTIDE SEQUENCE</scope>
    <source>
        <strain evidence="11">HN-11 Male</strain>
        <tissue evidence="11">Kidney and liver</tissue>
    </source>
</reference>